<comment type="caution">
    <text evidence="4">The sequence shown here is derived from an EMBL/GenBank/DDBJ whole genome shotgun (WGS) entry which is preliminary data.</text>
</comment>
<name>A0ABD0V4H3_DENTH</name>
<evidence type="ECO:0000256" key="2">
    <source>
        <dbReference type="SAM" id="MobiDB-lite"/>
    </source>
</evidence>
<dbReference type="PANTHER" id="PTHR31286">
    <property type="entry name" value="GLYCINE-RICH CELL WALL STRUCTURAL PROTEIN 1.8-LIKE"/>
    <property type="match status" value="1"/>
</dbReference>
<evidence type="ECO:0000313" key="4">
    <source>
        <dbReference type="EMBL" id="KAL0919934.1"/>
    </source>
</evidence>
<dbReference type="Pfam" id="PF14111">
    <property type="entry name" value="DUF4283"/>
    <property type="match status" value="1"/>
</dbReference>
<feature type="domain" description="CCHC-type" evidence="3">
    <location>
        <begin position="438"/>
        <end position="453"/>
    </location>
</feature>
<keyword evidence="1" id="KW-0862">Zinc</keyword>
<dbReference type="InterPro" id="IPR040256">
    <property type="entry name" value="At4g02000-like"/>
</dbReference>
<gene>
    <name evidence="4" type="ORF">M5K25_009025</name>
</gene>
<dbReference type="GO" id="GO:0008270">
    <property type="term" value="F:zinc ion binding"/>
    <property type="evidence" value="ECO:0007669"/>
    <property type="project" value="UniProtKB-KW"/>
</dbReference>
<evidence type="ECO:0000313" key="5">
    <source>
        <dbReference type="Proteomes" id="UP001552299"/>
    </source>
</evidence>
<accession>A0ABD0V4H3</accession>
<dbReference type="Proteomes" id="UP001552299">
    <property type="component" value="Unassembled WGS sequence"/>
</dbReference>
<organism evidence="4 5">
    <name type="scientific">Dendrobium thyrsiflorum</name>
    <name type="common">Pinecone-like raceme dendrobium</name>
    <name type="synonym">Orchid</name>
    <dbReference type="NCBI Taxonomy" id="117978"/>
    <lineage>
        <taxon>Eukaryota</taxon>
        <taxon>Viridiplantae</taxon>
        <taxon>Streptophyta</taxon>
        <taxon>Embryophyta</taxon>
        <taxon>Tracheophyta</taxon>
        <taxon>Spermatophyta</taxon>
        <taxon>Magnoliopsida</taxon>
        <taxon>Liliopsida</taxon>
        <taxon>Asparagales</taxon>
        <taxon>Orchidaceae</taxon>
        <taxon>Epidendroideae</taxon>
        <taxon>Malaxideae</taxon>
        <taxon>Dendrobiinae</taxon>
        <taxon>Dendrobium</taxon>
    </lineage>
</organism>
<dbReference type="SMART" id="SM00343">
    <property type="entry name" value="ZnF_C2HC"/>
    <property type="match status" value="1"/>
</dbReference>
<feature type="compositionally biased region" description="Pro residues" evidence="2">
    <location>
        <begin position="480"/>
        <end position="494"/>
    </location>
</feature>
<dbReference type="InterPro" id="IPR025558">
    <property type="entry name" value="DUF4283"/>
</dbReference>
<evidence type="ECO:0000256" key="1">
    <source>
        <dbReference type="PROSITE-ProRule" id="PRU00047"/>
    </source>
</evidence>
<protein>
    <recommendedName>
        <fullName evidence="3">CCHC-type domain-containing protein</fullName>
    </recommendedName>
</protein>
<evidence type="ECO:0000259" key="3">
    <source>
        <dbReference type="PROSITE" id="PS50158"/>
    </source>
</evidence>
<dbReference type="PROSITE" id="PS50158">
    <property type="entry name" value="ZF_CCHC"/>
    <property type="match status" value="1"/>
</dbReference>
<proteinExistence type="predicted"/>
<feature type="compositionally biased region" description="Low complexity" evidence="2">
    <location>
        <begin position="458"/>
        <end position="473"/>
    </location>
</feature>
<keyword evidence="1" id="KW-0479">Metal-binding</keyword>
<feature type="region of interest" description="Disordered" evidence="2">
    <location>
        <begin position="449"/>
        <end position="542"/>
    </location>
</feature>
<keyword evidence="1" id="KW-0863">Zinc-finger</keyword>
<dbReference type="InterPro" id="IPR001878">
    <property type="entry name" value="Znf_CCHC"/>
</dbReference>
<feature type="region of interest" description="Disordered" evidence="2">
    <location>
        <begin position="1"/>
        <end position="51"/>
    </location>
</feature>
<dbReference type="PANTHER" id="PTHR31286:SF99">
    <property type="entry name" value="DUF4283 DOMAIN-CONTAINING PROTEIN"/>
    <property type="match status" value="1"/>
</dbReference>
<dbReference type="AlphaFoldDB" id="A0ABD0V4H3"/>
<feature type="compositionally biased region" description="Pro residues" evidence="2">
    <location>
        <begin position="510"/>
        <end position="520"/>
    </location>
</feature>
<keyword evidence="5" id="KW-1185">Reference proteome</keyword>
<sequence>MGGDSPSPPRRRSRSGGGRSRSRAGALPAVPSHSGLPSPSGASEMELDPSLLTPVGLPAPCGSSDMDICSSSALSAASGFSAPPCSVASLAVLGLEASSSGTHSTSLSSAVPVGVSVSAVMPAEGSPPISLPQPSLSPVSNIPSILGCPPLLGGSASACPIPPVGPAVVSSQSPPIPLMDVDVSRVGPPLTANTSLDGMDHAATSLASPADSAAPPSLLPPVAEPSKSAWHGPNRIRFGQLEEVSCFLRPGGVISLNLDTARENVRRFDSALVGCLLGRRIPFGVVKTELFRQWGPRGLSQISPLGNDCFLCRFASMEARTNILLGGPWFVAGHIIGIDRWSPALSPSNLRGFSSPVWIRLPNLPLEYWDDTNLGRLASSIGEPLFTDIPTPELSRCNYARICVRLELGRPLPLGIWAEGLRGRFFQPVHYEGIPVICSGCGRIGHRSADCPSPPSDLSPGSGGSCSAPSPSADKSPGLIPQPPPQDNSIPPPAHATEAGWTIVRRRRPPPGPRTVPSLPPRRGRSGPGIGSSCAKAPSPPSPGYLRSPPCLAAHGRRFALLSFVQTLLLSSLSSEGGPFSTLSAWVGMFRLVFPRR</sequence>
<dbReference type="EMBL" id="JANQDX010000008">
    <property type="protein sequence ID" value="KAL0919934.1"/>
    <property type="molecule type" value="Genomic_DNA"/>
</dbReference>
<reference evidence="4 5" key="1">
    <citation type="journal article" date="2024" name="Plant Biotechnol. J.">
        <title>Dendrobium thyrsiflorum genome and its molecular insights into genes involved in important horticultural traits.</title>
        <authorList>
            <person name="Chen B."/>
            <person name="Wang J.Y."/>
            <person name="Zheng P.J."/>
            <person name="Li K.L."/>
            <person name="Liang Y.M."/>
            <person name="Chen X.F."/>
            <person name="Zhang C."/>
            <person name="Zhao X."/>
            <person name="He X."/>
            <person name="Zhang G.Q."/>
            <person name="Liu Z.J."/>
            <person name="Xu Q."/>
        </authorList>
    </citation>
    <scope>NUCLEOTIDE SEQUENCE [LARGE SCALE GENOMIC DNA]</scope>
    <source>
        <strain evidence="4">GZMU011</strain>
    </source>
</reference>